<evidence type="ECO:0000313" key="2">
    <source>
        <dbReference type="EMBL" id="MCV7377979.1"/>
    </source>
</evidence>
<comment type="caution">
    <text evidence="2">The sequence shown here is derived from an EMBL/GenBank/DDBJ whole genome shotgun (WGS) entry which is preliminary data.</text>
</comment>
<evidence type="ECO:0000259" key="1">
    <source>
        <dbReference type="Pfam" id="PF01370"/>
    </source>
</evidence>
<keyword evidence="4" id="KW-1185">Reference proteome</keyword>
<dbReference type="Proteomes" id="UP000192319">
    <property type="component" value="Unassembled WGS sequence"/>
</dbReference>
<dbReference type="InterPro" id="IPR036291">
    <property type="entry name" value="NAD(P)-bd_dom_sf"/>
</dbReference>
<dbReference type="Gene3D" id="3.40.50.720">
    <property type="entry name" value="NAD(P)-binding Rossmann-like Domain"/>
    <property type="match status" value="1"/>
</dbReference>
<reference evidence="2" key="3">
    <citation type="journal article" date="2022" name="BMC Genomics">
        <title>Comparative genome analysis of mycobacteria focusing on tRNA and non-coding RNA.</title>
        <authorList>
            <person name="Behra P.R.K."/>
            <person name="Pettersson B.M.F."/>
            <person name="Ramesh M."/>
            <person name="Das S."/>
            <person name="Dasgupta S."/>
            <person name="Kirsebom L.A."/>
        </authorList>
    </citation>
    <scope>NUCLEOTIDE SEQUENCE</scope>
    <source>
        <strain evidence="2">CCUG 55640</strain>
    </source>
</reference>
<gene>
    <name evidence="3" type="ORF">BST11_02585</name>
    <name evidence="2" type="ORF">H7K38_04845</name>
</gene>
<protein>
    <submittedName>
        <fullName evidence="3">Dehydrogenase</fullName>
    </submittedName>
    <submittedName>
        <fullName evidence="2">NAD-dependent epimerase/dehydratase family protein</fullName>
    </submittedName>
</protein>
<dbReference type="PANTHER" id="PTHR48079">
    <property type="entry name" value="PROTEIN YEEZ"/>
    <property type="match status" value="1"/>
</dbReference>
<dbReference type="EMBL" id="JACKVH010000012">
    <property type="protein sequence ID" value="MCV7377979.1"/>
    <property type="molecule type" value="Genomic_DNA"/>
</dbReference>
<organism evidence="2 5">
    <name type="scientific">Mycobacterium alsense</name>
    <dbReference type="NCBI Taxonomy" id="324058"/>
    <lineage>
        <taxon>Bacteria</taxon>
        <taxon>Bacillati</taxon>
        <taxon>Actinomycetota</taxon>
        <taxon>Actinomycetes</taxon>
        <taxon>Mycobacteriales</taxon>
        <taxon>Mycobacteriaceae</taxon>
        <taxon>Mycobacterium</taxon>
    </lineage>
</organism>
<dbReference type="Proteomes" id="UP001141650">
    <property type="component" value="Unassembled WGS sequence"/>
</dbReference>
<feature type="domain" description="NAD-dependent epimerase/dehydratase" evidence="1">
    <location>
        <begin position="3"/>
        <end position="235"/>
    </location>
</feature>
<dbReference type="InterPro" id="IPR051783">
    <property type="entry name" value="NAD(P)-dependent_oxidoreduct"/>
</dbReference>
<dbReference type="EMBL" id="MVHD01000002">
    <property type="protein sequence ID" value="OQZ93526.1"/>
    <property type="molecule type" value="Genomic_DNA"/>
</dbReference>
<dbReference type="Pfam" id="PF01370">
    <property type="entry name" value="Epimerase"/>
    <property type="match status" value="1"/>
</dbReference>
<proteinExistence type="predicted"/>
<dbReference type="InterPro" id="IPR001509">
    <property type="entry name" value="Epimerase_deHydtase"/>
</dbReference>
<dbReference type="GO" id="GO:0005737">
    <property type="term" value="C:cytoplasm"/>
    <property type="evidence" value="ECO:0007669"/>
    <property type="project" value="TreeGrafter"/>
</dbReference>
<dbReference type="AlphaFoldDB" id="A0AA42BXC5"/>
<dbReference type="SUPFAM" id="SSF51735">
    <property type="entry name" value="NAD(P)-binding Rossmann-fold domains"/>
    <property type="match status" value="1"/>
</dbReference>
<name>A0AA42BXC5_9MYCO</name>
<reference evidence="3 4" key="1">
    <citation type="submission" date="2017-02" db="EMBL/GenBank/DDBJ databases">
        <title>The new phylogeny of genus Mycobacterium.</title>
        <authorList>
            <person name="Tortoli E."/>
            <person name="Trovato A."/>
            <person name="Cirillo D.M."/>
        </authorList>
    </citation>
    <scope>NUCLEOTIDE SEQUENCE [LARGE SCALE GENOMIC DNA]</scope>
    <source>
        <strain evidence="3 4">DSM 45230</strain>
    </source>
</reference>
<evidence type="ECO:0000313" key="3">
    <source>
        <dbReference type="EMBL" id="OQZ93526.1"/>
    </source>
</evidence>
<sequence length="342" mass="35884">MQIAVTGGTGYLGAHTVRALLDAGHRVRLLVAPNDPAAGGGGLLDRLRPLGPVTVVIGDVRAPTTVEELLAGADALVHAAGVVGTDERRARAMWDVNAFATEAILTRAVSLGLDPIILVSSYSALFPPPNGIISPDSPTASGRSAYAKTKGYADRVARRLQADGAPVVVTYPSSVVGPAFGTAAGVTERGWAPIVRWALAPSVRGGMQMVDVRDVADVHARLMEAGRGPRRYVCGGELLTFGEMIDALEHGLGRRIRRVPLSPKLLRAGGRVADVAGRYVPLGDGLSYEAALLLTAATPTDDSATLRDLRMAAWRCPKAAIAESVRMGRGDGRRQQLRDPVS</sequence>
<dbReference type="RefSeq" id="WP_083136437.1">
    <property type="nucleotide sequence ID" value="NZ_JACKVH010000012.1"/>
</dbReference>
<accession>A0AA42BXC5</accession>
<evidence type="ECO:0000313" key="5">
    <source>
        <dbReference type="Proteomes" id="UP001141650"/>
    </source>
</evidence>
<dbReference type="PANTHER" id="PTHR48079:SF6">
    <property type="entry name" value="NAD(P)-BINDING DOMAIN-CONTAINING PROTEIN-RELATED"/>
    <property type="match status" value="1"/>
</dbReference>
<reference evidence="2" key="2">
    <citation type="submission" date="2020-07" db="EMBL/GenBank/DDBJ databases">
        <authorList>
            <person name="Pettersson B.M.F."/>
            <person name="Behra P.R.K."/>
            <person name="Ramesh M."/>
            <person name="Das S."/>
            <person name="Dasgupta S."/>
            <person name="Kirsebom L.A."/>
        </authorList>
    </citation>
    <scope>NUCLEOTIDE SEQUENCE</scope>
    <source>
        <strain evidence="2">CCUG 55640</strain>
    </source>
</reference>
<evidence type="ECO:0000313" key="4">
    <source>
        <dbReference type="Proteomes" id="UP000192319"/>
    </source>
</evidence>
<dbReference type="GO" id="GO:0004029">
    <property type="term" value="F:aldehyde dehydrogenase (NAD+) activity"/>
    <property type="evidence" value="ECO:0007669"/>
    <property type="project" value="TreeGrafter"/>
</dbReference>